<protein>
    <submittedName>
        <fullName evidence="1">Uncharacterized protein</fullName>
    </submittedName>
</protein>
<sequence>LNAVKKLYELDTSIRNIPYGRDFFYGVNKDSKQSLYVDLFAPFMKGFCDTNGEAIREGEKVLVFPVGRSLLGKITREGSFEYVILEGFVREEVDNHSDPRAYGMGVEGQYTESLRECDDLVEASVLDGNVTRAHVVNVDVSCRVVRSIELSCSDQLGHDWETCPDNGSIRFDTPSHPPRH</sequence>
<comment type="caution">
    <text evidence="1">The sequence shown here is derived from an EMBL/GenBank/DDBJ whole genome shotgun (WGS) entry which is preliminary data.</text>
</comment>
<dbReference type="EMBL" id="JABANM010030866">
    <property type="protein sequence ID" value="KAF4705542.1"/>
    <property type="molecule type" value="Genomic_DNA"/>
</dbReference>
<name>A0A7J6QBG7_PEROL</name>
<gene>
    <name evidence="1" type="ORF">FOZ62_023473</name>
</gene>
<dbReference type="Proteomes" id="UP000574390">
    <property type="component" value="Unassembled WGS sequence"/>
</dbReference>
<proteinExistence type="predicted"/>
<dbReference type="AlphaFoldDB" id="A0A7J6QBG7"/>
<feature type="non-terminal residue" evidence="1">
    <location>
        <position position="180"/>
    </location>
</feature>
<accession>A0A7J6QBG7</accession>
<evidence type="ECO:0000313" key="1">
    <source>
        <dbReference type="EMBL" id="KAF4705542.1"/>
    </source>
</evidence>
<organism evidence="1 2">
    <name type="scientific">Perkinsus olseni</name>
    <name type="common">Perkinsus atlanticus</name>
    <dbReference type="NCBI Taxonomy" id="32597"/>
    <lineage>
        <taxon>Eukaryota</taxon>
        <taxon>Sar</taxon>
        <taxon>Alveolata</taxon>
        <taxon>Perkinsozoa</taxon>
        <taxon>Perkinsea</taxon>
        <taxon>Perkinsida</taxon>
        <taxon>Perkinsidae</taxon>
        <taxon>Perkinsus</taxon>
    </lineage>
</organism>
<reference evidence="1 2" key="1">
    <citation type="submission" date="2020-04" db="EMBL/GenBank/DDBJ databases">
        <title>Perkinsus olseni comparative genomics.</title>
        <authorList>
            <person name="Bogema D.R."/>
        </authorList>
    </citation>
    <scope>NUCLEOTIDE SEQUENCE [LARGE SCALE GENOMIC DNA]</scope>
    <source>
        <strain evidence="1">ATCC PRA-205</strain>
    </source>
</reference>
<evidence type="ECO:0000313" key="2">
    <source>
        <dbReference type="Proteomes" id="UP000574390"/>
    </source>
</evidence>